<sequence length="238" mass="27305">EKRDAEKAAKIAEKEKQAAKKKGDKAKLDGFKQADKERIATQAKNLTNKLSFFTNTECDDQAAEAFREKMALEAQELRNAYHGAEHLHAIGYIYSYKARQYLRQKEGWALQSFASSVQDTGHQVKEVYDMVKSGDDINRFCKRMEKVANEELDEEFLEDKYQELAEMAVQIFPKAFWRLSKLDIEDVLRKVCDEVLRGKGIDPTLGRNRAKALKILGDVYQRVAPDTNQLILRPTSKP</sequence>
<dbReference type="Proteomes" id="UP001151582">
    <property type="component" value="Unassembled WGS sequence"/>
</dbReference>
<feature type="compositionally biased region" description="Basic and acidic residues" evidence="1">
    <location>
        <begin position="1"/>
        <end position="18"/>
    </location>
</feature>
<dbReference type="InterPro" id="IPR026894">
    <property type="entry name" value="DnaJ_X"/>
</dbReference>
<accession>A0A9W8EAM3</accession>
<organism evidence="3 4">
    <name type="scientific">Dimargaris verticillata</name>
    <dbReference type="NCBI Taxonomy" id="2761393"/>
    <lineage>
        <taxon>Eukaryota</taxon>
        <taxon>Fungi</taxon>
        <taxon>Fungi incertae sedis</taxon>
        <taxon>Zoopagomycota</taxon>
        <taxon>Kickxellomycotina</taxon>
        <taxon>Dimargaritomycetes</taxon>
        <taxon>Dimargaritales</taxon>
        <taxon>Dimargaritaceae</taxon>
        <taxon>Dimargaris</taxon>
    </lineage>
</organism>
<evidence type="ECO:0000256" key="1">
    <source>
        <dbReference type="SAM" id="MobiDB-lite"/>
    </source>
</evidence>
<feature type="region of interest" description="Disordered" evidence="1">
    <location>
        <begin position="1"/>
        <end position="26"/>
    </location>
</feature>
<dbReference type="Pfam" id="PF14308">
    <property type="entry name" value="DnaJ-X"/>
    <property type="match status" value="1"/>
</dbReference>
<evidence type="ECO:0000259" key="2">
    <source>
        <dbReference type="Pfam" id="PF14308"/>
    </source>
</evidence>
<evidence type="ECO:0000313" key="3">
    <source>
        <dbReference type="EMBL" id="KAJ1972008.1"/>
    </source>
</evidence>
<feature type="domain" description="DNAJ-containing protein X-domain" evidence="2">
    <location>
        <begin position="36"/>
        <end position="228"/>
    </location>
</feature>
<keyword evidence="4" id="KW-1185">Reference proteome</keyword>
<reference evidence="3" key="1">
    <citation type="submission" date="2022-07" db="EMBL/GenBank/DDBJ databases">
        <title>Phylogenomic reconstructions and comparative analyses of Kickxellomycotina fungi.</title>
        <authorList>
            <person name="Reynolds N.K."/>
            <person name="Stajich J.E."/>
            <person name="Barry K."/>
            <person name="Grigoriev I.V."/>
            <person name="Crous P."/>
            <person name="Smith M.E."/>
        </authorList>
    </citation>
    <scope>NUCLEOTIDE SEQUENCE</scope>
    <source>
        <strain evidence="3">RSA 567</strain>
    </source>
</reference>
<dbReference type="PANTHER" id="PTHR44924:SF1">
    <property type="entry name" value="DNAJ SUBFAMILY A MEMBER 2"/>
    <property type="match status" value="1"/>
</dbReference>
<evidence type="ECO:0000313" key="4">
    <source>
        <dbReference type="Proteomes" id="UP001151582"/>
    </source>
</evidence>
<protein>
    <submittedName>
        <fullName evidence="3">DnaJ-like protein</fullName>
    </submittedName>
</protein>
<dbReference type="EMBL" id="JANBQB010001178">
    <property type="protein sequence ID" value="KAJ1972008.1"/>
    <property type="molecule type" value="Genomic_DNA"/>
</dbReference>
<feature type="non-terminal residue" evidence="3">
    <location>
        <position position="1"/>
    </location>
</feature>
<gene>
    <name evidence="3" type="primary">CAJ1_3</name>
    <name evidence="3" type="ORF">H4R34_005551</name>
</gene>
<dbReference type="OrthoDB" id="552049at2759"/>
<comment type="caution">
    <text evidence="3">The sequence shown here is derived from an EMBL/GenBank/DDBJ whole genome shotgun (WGS) entry which is preliminary data.</text>
</comment>
<name>A0A9W8EAM3_9FUNG</name>
<dbReference type="AlphaFoldDB" id="A0A9W8EAM3"/>
<proteinExistence type="predicted"/>
<dbReference type="PANTHER" id="PTHR44924">
    <property type="entry name" value="DNAJ SUBFAMILY A MEMBER 2"/>
    <property type="match status" value="1"/>
</dbReference>